<dbReference type="Gene3D" id="3.40.640.10">
    <property type="entry name" value="Type I PLP-dependent aspartate aminotransferase-like (Major domain)"/>
    <property type="match status" value="1"/>
</dbReference>
<name>A0A9W6W803_9ACTN</name>
<reference evidence="6" key="1">
    <citation type="submission" date="2023-03" db="EMBL/GenBank/DDBJ databases">
        <title>Actinorhabdospora filicis NBRC 111898.</title>
        <authorList>
            <person name="Ichikawa N."/>
            <person name="Sato H."/>
            <person name="Tonouchi N."/>
        </authorList>
    </citation>
    <scope>NUCLEOTIDE SEQUENCE</scope>
    <source>
        <strain evidence="6">NBRC 111898</strain>
    </source>
</reference>
<evidence type="ECO:0000313" key="6">
    <source>
        <dbReference type="EMBL" id="GLZ77089.1"/>
    </source>
</evidence>
<keyword evidence="6" id="KW-0808">Transferase</keyword>
<dbReference type="PROSITE" id="PS00595">
    <property type="entry name" value="AA_TRANSFER_CLASS_5"/>
    <property type="match status" value="1"/>
</dbReference>
<dbReference type="PANTHER" id="PTHR43586">
    <property type="entry name" value="CYSTEINE DESULFURASE"/>
    <property type="match status" value="1"/>
</dbReference>
<dbReference type="Pfam" id="PF00266">
    <property type="entry name" value="Aminotran_5"/>
    <property type="match status" value="1"/>
</dbReference>
<keyword evidence="6" id="KW-0032">Aminotransferase</keyword>
<dbReference type="PANTHER" id="PTHR43586:SF24">
    <property type="entry name" value="BLR4730 PROTEIN"/>
    <property type="match status" value="1"/>
</dbReference>
<keyword evidence="7" id="KW-1185">Reference proteome</keyword>
<dbReference type="Proteomes" id="UP001165079">
    <property type="component" value="Unassembled WGS sequence"/>
</dbReference>
<dbReference type="InterPro" id="IPR015422">
    <property type="entry name" value="PyrdxlP-dep_Trfase_small"/>
</dbReference>
<dbReference type="RefSeq" id="WP_285662222.1">
    <property type="nucleotide sequence ID" value="NZ_BSTX01000001.1"/>
</dbReference>
<organism evidence="6 7">
    <name type="scientific">Actinorhabdospora filicis</name>
    <dbReference type="NCBI Taxonomy" id="1785913"/>
    <lineage>
        <taxon>Bacteria</taxon>
        <taxon>Bacillati</taxon>
        <taxon>Actinomycetota</taxon>
        <taxon>Actinomycetes</taxon>
        <taxon>Micromonosporales</taxon>
        <taxon>Micromonosporaceae</taxon>
        <taxon>Actinorhabdospora</taxon>
    </lineage>
</organism>
<dbReference type="InterPro" id="IPR000192">
    <property type="entry name" value="Aminotrans_V_dom"/>
</dbReference>
<gene>
    <name evidence="6" type="primary">iscS</name>
    <name evidence="6" type="ORF">Afil01_18960</name>
</gene>
<dbReference type="InterPro" id="IPR020578">
    <property type="entry name" value="Aminotrans_V_PyrdxlP_BS"/>
</dbReference>
<evidence type="ECO:0000313" key="7">
    <source>
        <dbReference type="Proteomes" id="UP001165079"/>
    </source>
</evidence>
<accession>A0A9W6W803</accession>
<evidence type="ECO:0000256" key="3">
    <source>
        <dbReference type="RuleBase" id="RU004075"/>
    </source>
</evidence>
<keyword evidence="2" id="KW-0663">Pyridoxal phosphate</keyword>
<comment type="caution">
    <text evidence="6">The sequence shown here is derived from an EMBL/GenBank/DDBJ whole genome shotgun (WGS) entry which is preliminary data.</text>
</comment>
<comment type="cofactor">
    <cofactor evidence="1 4">
        <name>pyridoxal 5'-phosphate</name>
        <dbReference type="ChEBI" id="CHEBI:597326"/>
    </cofactor>
</comment>
<dbReference type="SUPFAM" id="SSF53383">
    <property type="entry name" value="PLP-dependent transferases"/>
    <property type="match status" value="1"/>
</dbReference>
<dbReference type="EMBL" id="BSTX01000001">
    <property type="protein sequence ID" value="GLZ77089.1"/>
    <property type="molecule type" value="Genomic_DNA"/>
</dbReference>
<dbReference type="AlphaFoldDB" id="A0A9W6W803"/>
<evidence type="ECO:0000256" key="1">
    <source>
        <dbReference type="ARBA" id="ARBA00001933"/>
    </source>
</evidence>
<dbReference type="InterPro" id="IPR015421">
    <property type="entry name" value="PyrdxlP-dep_Trfase_major"/>
</dbReference>
<sequence>MTLDFARARAETPGAARSAHLNNAGAALPPAVVVDAVVDYLREEALAGGYELADARRDQVQHTYDALARLVGADADEIAVIENATRAWDMAFYGFAFEPGDKILTGRSEYASNAIAHLQVAERTGAVIEVVDDDEHGQLDVADLRRRIDERVKLISITHIGTQGGLINPVAEVGVVAREAGVPYLLDACQSAGQVDLDVRAIGCDILSATGRKFMRGPRGTGFLYVRRDLELRPPMLDLYAATWTAPDAYTVREDARRFENWECNIATKIGLGVAADYALSWGMKAIEERVVALGARLRELLTERGAVVHDLGVHKGGIVTFTLPGYTPDEVKGHLSAAGVNVSVSRAPSSRYDLPSRGLEAVVRASAHYYNDEEDLDRLIRALPA</sequence>
<protein>
    <submittedName>
        <fullName evidence="6">Aminotransferase class V</fullName>
    </submittedName>
</protein>
<proteinExistence type="inferred from homology"/>
<feature type="domain" description="Aminotransferase class V" evidence="5">
    <location>
        <begin position="21"/>
        <end position="380"/>
    </location>
</feature>
<dbReference type="InterPro" id="IPR015424">
    <property type="entry name" value="PyrdxlP-dep_Trfase"/>
</dbReference>
<evidence type="ECO:0000256" key="2">
    <source>
        <dbReference type="ARBA" id="ARBA00022898"/>
    </source>
</evidence>
<dbReference type="GO" id="GO:0008483">
    <property type="term" value="F:transaminase activity"/>
    <property type="evidence" value="ECO:0007669"/>
    <property type="project" value="UniProtKB-KW"/>
</dbReference>
<evidence type="ECO:0000256" key="4">
    <source>
        <dbReference type="RuleBase" id="RU004504"/>
    </source>
</evidence>
<evidence type="ECO:0000259" key="5">
    <source>
        <dbReference type="Pfam" id="PF00266"/>
    </source>
</evidence>
<comment type="similarity">
    <text evidence="3">Belongs to the class-V pyridoxal-phosphate-dependent aminotransferase family.</text>
</comment>
<dbReference type="Gene3D" id="3.90.1150.10">
    <property type="entry name" value="Aspartate Aminotransferase, domain 1"/>
    <property type="match status" value="1"/>
</dbReference>